<feature type="domain" description="Zn(2)-C6 fungal-type" evidence="5">
    <location>
        <begin position="34"/>
        <end position="61"/>
    </location>
</feature>
<keyword evidence="3" id="KW-0539">Nucleus</keyword>
<dbReference type="PANTHER" id="PTHR31001">
    <property type="entry name" value="UNCHARACTERIZED TRANSCRIPTIONAL REGULATORY PROTEIN"/>
    <property type="match status" value="1"/>
</dbReference>
<feature type="region of interest" description="Disordered" evidence="4">
    <location>
        <begin position="60"/>
        <end position="79"/>
    </location>
</feature>
<organism evidence="6 7">
    <name type="scientific">Colletotrichum godetiae</name>
    <dbReference type="NCBI Taxonomy" id="1209918"/>
    <lineage>
        <taxon>Eukaryota</taxon>
        <taxon>Fungi</taxon>
        <taxon>Dikarya</taxon>
        <taxon>Ascomycota</taxon>
        <taxon>Pezizomycotina</taxon>
        <taxon>Sordariomycetes</taxon>
        <taxon>Hypocreomycetidae</taxon>
        <taxon>Glomerellales</taxon>
        <taxon>Glomerellaceae</taxon>
        <taxon>Colletotrichum</taxon>
        <taxon>Colletotrichum acutatum species complex</taxon>
    </lineage>
</organism>
<comment type="caution">
    <text evidence="6">The sequence shown here is derived from an EMBL/GenBank/DDBJ whole genome shotgun (WGS) entry which is preliminary data.</text>
</comment>
<evidence type="ECO:0000313" key="6">
    <source>
        <dbReference type="EMBL" id="KAK1673955.1"/>
    </source>
</evidence>
<dbReference type="Pfam" id="PF00172">
    <property type="entry name" value="Zn_clus"/>
    <property type="match status" value="1"/>
</dbReference>
<dbReference type="RefSeq" id="XP_060427958.1">
    <property type="nucleotide sequence ID" value="XM_060575244.1"/>
</dbReference>
<evidence type="ECO:0000256" key="1">
    <source>
        <dbReference type="ARBA" id="ARBA00004123"/>
    </source>
</evidence>
<dbReference type="InterPro" id="IPR036864">
    <property type="entry name" value="Zn2-C6_fun-type_DNA-bd_sf"/>
</dbReference>
<dbReference type="PROSITE" id="PS00463">
    <property type="entry name" value="ZN2_CY6_FUNGAL_1"/>
    <property type="match status" value="1"/>
</dbReference>
<dbReference type="Gene3D" id="4.10.240.10">
    <property type="entry name" value="Zn(2)-C6 fungal-type DNA-binding domain"/>
    <property type="match status" value="1"/>
</dbReference>
<dbReference type="InterPro" id="IPR001138">
    <property type="entry name" value="Zn2Cys6_DnaBD"/>
</dbReference>
<dbReference type="GO" id="GO:0006351">
    <property type="term" value="P:DNA-templated transcription"/>
    <property type="evidence" value="ECO:0007669"/>
    <property type="project" value="InterPro"/>
</dbReference>
<accession>A0AAJ0AIQ2</accession>
<evidence type="ECO:0000259" key="5">
    <source>
        <dbReference type="PROSITE" id="PS50048"/>
    </source>
</evidence>
<dbReference type="InterPro" id="IPR050613">
    <property type="entry name" value="Sec_Metabolite_Reg"/>
</dbReference>
<sequence length="667" mass="75170">MEDPTIAAAHIQQPGSHEVAARALVDRPLKRDPACVECRQRKLKCDRKYPCSECITHSRHCLAPPPPGPRKPRRKNHHELRDKLASIESLLEECMGSKPIYSVNDTPTVLADSESPSDTTASHGKNHDDHRPKVPSPGWLVQTKNGVEFRDSKTASATREDEQTIRALFEVESEQSTWLPALAFLNQHHDYMGISPASGPSYNCVPSSPNIIILWRVFLDRVNPVTKILHIPTFQANIAEAVSNFHAISPITQGLLFSVFLAASGTLSQKEHWDMLNWSKKDASTVLSRGFKTAMARYNYLKRFNEDTIRSLIFYSLHQRTLRDPVDPWILNGIVVNIAHRLGLHIDGTRLSLSPFQSEMRRRLWWQTVLIEAKTSAASSISARVLPSSRDTRIPLNVNDEDLHPSMKEAPVARDGPSEMSYCVVTYEAESLALEMRIPSVDDVLWGQASPGPASALAYAAMPPPHPFDSPFVTAIQDALQKFDRTLRPLERRLLSDSAMNPLHAMALYSRTSLAAIVDKVITPLEAAPEWGTEMHGPEDKFFSIGLIALEITLQQRRVAGHQFAWLVDLDFKIQTFYYLGAQLQNRVSGSMADRTWAVIEKMYACREDLWELKDEENMTLANLLIVAWSRRAEHFLGNRVLLLEPPFVTRLRDEVMMIKAEALSLF</sequence>
<name>A0AAJ0AIQ2_9PEZI</name>
<dbReference type="PROSITE" id="PS50048">
    <property type="entry name" value="ZN2_CY6_FUNGAL_2"/>
    <property type="match status" value="1"/>
</dbReference>
<dbReference type="SMART" id="SM00066">
    <property type="entry name" value="GAL4"/>
    <property type="match status" value="1"/>
</dbReference>
<dbReference type="Pfam" id="PF04082">
    <property type="entry name" value="Fungal_trans"/>
    <property type="match status" value="1"/>
</dbReference>
<dbReference type="GO" id="GO:0005634">
    <property type="term" value="C:nucleus"/>
    <property type="evidence" value="ECO:0007669"/>
    <property type="project" value="UniProtKB-SubCell"/>
</dbReference>
<reference evidence="6" key="1">
    <citation type="submission" date="2021-06" db="EMBL/GenBank/DDBJ databases">
        <title>Comparative genomics, transcriptomics and evolutionary studies reveal genomic signatures of adaptation to plant cell wall in hemibiotrophic fungi.</title>
        <authorList>
            <consortium name="DOE Joint Genome Institute"/>
            <person name="Baroncelli R."/>
            <person name="Diaz J.F."/>
            <person name="Benocci T."/>
            <person name="Peng M."/>
            <person name="Battaglia E."/>
            <person name="Haridas S."/>
            <person name="Andreopoulos W."/>
            <person name="Labutti K."/>
            <person name="Pangilinan J."/>
            <person name="Floch G.L."/>
            <person name="Makela M.R."/>
            <person name="Henrissat B."/>
            <person name="Grigoriev I.V."/>
            <person name="Crouch J.A."/>
            <person name="De Vries R.P."/>
            <person name="Sukno S.A."/>
            <person name="Thon M.R."/>
        </authorList>
    </citation>
    <scope>NUCLEOTIDE SEQUENCE</scope>
    <source>
        <strain evidence="6">CBS 193.32</strain>
    </source>
</reference>
<gene>
    <name evidence="6" type="ORF">BDP55DRAFT_668625</name>
</gene>
<protein>
    <recommendedName>
        <fullName evidence="5">Zn(2)-C6 fungal-type domain-containing protein</fullName>
    </recommendedName>
</protein>
<dbReference type="PANTHER" id="PTHR31001:SF85">
    <property type="entry name" value="ZN(II)2CYS6 TRANSCRIPTION FACTOR (EUROFUNG)"/>
    <property type="match status" value="1"/>
</dbReference>
<dbReference type="CDD" id="cd00067">
    <property type="entry name" value="GAL4"/>
    <property type="match status" value="1"/>
</dbReference>
<dbReference type="GO" id="GO:0000981">
    <property type="term" value="F:DNA-binding transcription factor activity, RNA polymerase II-specific"/>
    <property type="evidence" value="ECO:0007669"/>
    <property type="project" value="InterPro"/>
</dbReference>
<keyword evidence="7" id="KW-1185">Reference proteome</keyword>
<comment type="subcellular location">
    <subcellularLocation>
        <location evidence="1">Nucleus</location>
    </subcellularLocation>
</comment>
<dbReference type="InterPro" id="IPR007219">
    <property type="entry name" value="XnlR_reg_dom"/>
</dbReference>
<feature type="region of interest" description="Disordered" evidence="4">
    <location>
        <begin position="105"/>
        <end position="141"/>
    </location>
</feature>
<proteinExistence type="predicted"/>
<evidence type="ECO:0000256" key="2">
    <source>
        <dbReference type="ARBA" id="ARBA00022723"/>
    </source>
</evidence>
<dbReference type="AlphaFoldDB" id="A0AAJ0AIQ2"/>
<keyword evidence="2" id="KW-0479">Metal-binding</keyword>
<dbReference type="GO" id="GO:0003677">
    <property type="term" value="F:DNA binding"/>
    <property type="evidence" value="ECO:0007669"/>
    <property type="project" value="InterPro"/>
</dbReference>
<dbReference type="GO" id="GO:0008270">
    <property type="term" value="F:zinc ion binding"/>
    <property type="evidence" value="ECO:0007669"/>
    <property type="project" value="InterPro"/>
</dbReference>
<dbReference type="EMBL" id="JAHMHR010000028">
    <property type="protein sequence ID" value="KAK1673955.1"/>
    <property type="molecule type" value="Genomic_DNA"/>
</dbReference>
<dbReference type="CDD" id="cd12148">
    <property type="entry name" value="fungal_TF_MHR"/>
    <property type="match status" value="1"/>
</dbReference>
<evidence type="ECO:0000313" key="7">
    <source>
        <dbReference type="Proteomes" id="UP001224890"/>
    </source>
</evidence>
<dbReference type="GeneID" id="85459770"/>
<evidence type="ECO:0000256" key="3">
    <source>
        <dbReference type="ARBA" id="ARBA00023242"/>
    </source>
</evidence>
<dbReference type="SUPFAM" id="SSF57701">
    <property type="entry name" value="Zn2/Cys6 DNA-binding domain"/>
    <property type="match status" value="1"/>
</dbReference>
<evidence type="ECO:0000256" key="4">
    <source>
        <dbReference type="SAM" id="MobiDB-lite"/>
    </source>
</evidence>
<feature type="compositionally biased region" description="Polar residues" evidence="4">
    <location>
        <begin position="114"/>
        <end position="123"/>
    </location>
</feature>
<dbReference type="Proteomes" id="UP001224890">
    <property type="component" value="Unassembled WGS sequence"/>
</dbReference>